<evidence type="ECO:0008006" key="3">
    <source>
        <dbReference type="Google" id="ProtNLM"/>
    </source>
</evidence>
<proteinExistence type="predicted"/>
<dbReference type="Proteomes" id="UP000255326">
    <property type="component" value="Unassembled WGS sequence"/>
</dbReference>
<dbReference type="EMBL" id="QQAY01000002">
    <property type="protein sequence ID" value="RDI45448.1"/>
    <property type="molecule type" value="Genomic_DNA"/>
</dbReference>
<reference evidence="1 2" key="1">
    <citation type="submission" date="2018-07" db="EMBL/GenBank/DDBJ databases">
        <title>Genomic Encyclopedia of Type Strains, Phase IV (KMG-IV): sequencing the most valuable type-strain genomes for metagenomic binning, comparative biology and taxonomic classification.</title>
        <authorList>
            <person name="Goeker M."/>
        </authorList>
    </citation>
    <scope>NUCLEOTIDE SEQUENCE [LARGE SCALE GENOMIC DNA]</scope>
    <source>
        <strain evidence="1 2">DSM 25281</strain>
    </source>
</reference>
<accession>A0A370GNZ6</accession>
<comment type="caution">
    <text evidence="1">The sequence shown here is derived from an EMBL/GenBank/DDBJ whole genome shotgun (WGS) entry which is preliminary data.</text>
</comment>
<keyword evidence="2" id="KW-1185">Reference proteome</keyword>
<protein>
    <recommendedName>
        <fullName evidence="3">DUF3052 family protein</fullName>
    </recommendedName>
</protein>
<organism evidence="1 2">
    <name type="scientific">Falsibacillus pallidus</name>
    <dbReference type="NCBI Taxonomy" id="493781"/>
    <lineage>
        <taxon>Bacteria</taxon>
        <taxon>Bacillati</taxon>
        <taxon>Bacillota</taxon>
        <taxon>Bacilli</taxon>
        <taxon>Bacillales</taxon>
        <taxon>Bacillaceae</taxon>
        <taxon>Falsibacillus</taxon>
    </lineage>
</organism>
<evidence type="ECO:0000313" key="1">
    <source>
        <dbReference type="EMBL" id="RDI45448.1"/>
    </source>
</evidence>
<gene>
    <name evidence="1" type="ORF">DFR59_10275</name>
</gene>
<name>A0A370GNZ6_9BACI</name>
<evidence type="ECO:0000313" key="2">
    <source>
        <dbReference type="Proteomes" id="UP000255326"/>
    </source>
</evidence>
<sequence>MNELAKKLRYKEGYAAKVFNAPEGYSLDFEQVTDEEELDFIQLYVKNSSELNGWLPKVLPLLKEDGVFWITYPKKTSKKVETDLNRDILAEKMMQETIFRPVSNAAVDAAWSALRFREKEKVKSKK</sequence>
<dbReference type="RefSeq" id="WP_114744313.1">
    <property type="nucleotide sequence ID" value="NZ_QQAY01000002.1"/>
</dbReference>
<dbReference type="AlphaFoldDB" id="A0A370GNZ6"/>
<dbReference type="OrthoDB" id="9800461at2"/>